<keyword evidence="2" id="KW-0732">Signal</keyword>
<feature type="signal peptide" evidence="2">
    <location>
        <begin position="1"/>
        <end position="29"/>
    </location>
</feature>
<gene>
    <name evidence="3" type="ORF">JR316_002891</name>
</gene>
<evidence type="ECO:0000256" key="1">
    <source>
        <dbReference type="SAM" id="MobiDB-lite"/>
    </source>
</evidence>
<reference evidence="3" key="1">
    <citation type="submission" date="2021-02" db="EMBL/GenBank/DDBJ databases">
        <title>Psilocybe cubensis genome.</title>
        <authorList>
            <person name="Mckernan K.J."/>
            <person name="Crawford S."/>
            <person name="Trippe A."/>
            <person name="Kane L.T."/>
            <person name="Mclaughlin S."/>
        </authorList>
    </citation>
    <scope>NUCLEOTIDE SEQUENCE [LARGE SCALE GENOMIC DNA]</scope>
    <source>
        <strain evidence="3">MGC-MH-2018</strain>
    </source>
</reference>
<dbReference type="EMBL" id="JAFIQS010000003">
    <property type="protein sequence ID" value="KAG5170817.1"/>
    <property type="molecule type" value="Genomic_DNA"/>
</dbReference>
<dbReference type="AlphaFoldDB" id="A0A8H7Y1P9"/>
<sequence>MLSVVRVVLLVELVVLEVVLVLVLDVLDSDVLDEDDEEEDDSEVLDDVDEIEVLDVEEVVDVVVEDVEDMLELVVLDTVVLHCVEGKGKEKTAKRSGKDGWLVAADSDSGSGSVILDGNEYNEDPFQFPSINPTLSTFRRCNKVRKQESGRWMDQQNRAEQRRRAVSSVQTRATV</sequence>
<feature type="chain" id="PRO_5033993638" evidence="2">
    <location>
        <begin position="30"/>
        <end position="175"/>
    </location>
</feature>
<feature type="compositionally biased region" description="Basic and acidic residues" evidence="1">
    <location>
        <begin position="149"/>
        <end position="163"/>
    </location>
</feature>
<proteinExistence type="predicted"/>
<protein>
    <submittedName>
        <fullName evidence="3">Uncharacterized protein</fullName>
    </submittedName>
</protein>
<evidence type="ECO:0000256" key="2">
    <source>
        <dbReference type="SAM" id="SignalP"/>
    </source>
</evidence>
<evidence type="ECO:0000313" key="3">
    <source>
        <dbReference type="EMBL" id="KAG5170817.1"/>
    </source>
</evidence>
<organism evidence="3">
    <name type="scientific">Psilocybe cubensis</name>
    <name type="common">Psychedelic mushroom</name>
    <name type="synonym">Stropharia cubensis</name>
    <dbReference type="NCBI Taxonomy" id="181762"/>
    <lineage>
        <taxon>Eukaryota</taxon>
        <taxon>Fungi</taxon>
        <taxon>Dikarya</taxon>
        <taxon>Basidiomycota</taxon>
        <taxon>Agaricomycotina</taxon>
        <taxon>Agaricomycetes</taxon>
        <taxon>Agaricomycetidae</taxon>
        <taxon>Agaricales</taxon>
        <taxon>Agaricineae</taxon>
        <taxon>Strophariaceae</taxon>
        <taxon>Psilocybe</taxon>
    </lineage>
</organism>
<name>A0A8H7Y1P9_PSICU</name>
<accession>A0A8H7Y1P9</accession>
<feature type="region of interest" description="Disordered" evidence="1">
    <location>
        <begin position="149"/>
        <end position="175"/>
    </location>
</feature>
<comment type="caution">
    <text evidence="3">The sequence shown here is derived from an EMBL/GenBank/DDBJ whole genome shotgun (WGS) entry which is preliminary data.</text>
</comment>